<dbReference type="KEGG" id="sno:Snov_0568"/>
<evidence type="ECO:0000256" key="1">
    <source>
        <dbReference type="ARBA" id="ARBA00022729"/>
    </source>
</evidence>
<dbReference type="PANTHER" id="PTHR35936">
    <property type="entry name" value="MEMBRANE-BOUND LYTIC MUREIN TRANSGLYCOSYLASE F"/>
    <property type="match status" value="1"/>
</dbReference>
<evidence type="ECO:0000313" key="5">
    <source>
        <dbReference type="EMBL" id="ADH87901.1"/>
    </source>
</evidence>
<dbReference type="PANTHER" id="PTHR35936:SF35">
    <property type="entry name" value="L-CYSTINE-BINDING PROTEIN TCYJ"/>
    <property type="match status" value="1"/>
</dbReference>
<feature type="domain" description="Solute-binding protein family 3/N-terminal" evidence="3">
    <location>
        <begin position="75"/>
        <end position="303"/>
    </location>
</feature>
<keyword evidence="6" id="KW-1185">Reference proteome</keyword>
<dbReference type="GO" id="GO:0016020">
    <property type="term" value="C:membrane"/>
    <property type="evidence" value="ECO:0007669"/>
    <property type="project" value="InterPro"/>
</dbReference>
<dbReference type="EMBL" id="CP002026">
    <property type="protein sequence ID" value="ADH87901.1"/>
    <property type="molecule type" value="Genomic_DNA"/>
</dbReference>
<dbReference type="HOGENOM" id="CLU_019602_18_0_5"/>
<name>D7A481_ANCN5</name>
<dbReference type="InterPro" id="IPR001320">
    <property type="entry name" value="Iontro_rcpt_C"/>
</dbReference>
<dbReference type="SUPFAM" id="SSF53850">
    <property type="entry name" value="Periplasmic binding protein-like II"/>
    <property type="match status" value="1"/>
</dbReference>
<accession>D7A481</accession>
<dbReference type="AlphaFoldDB" id="D7A481"/>
<dbReference type="SMART" id="SM00079">
    <property type="entry name" value="PBPe"/>
    <property type="match status" value="1"/>
</dbReference>
<keyword evidence="1 2" id="KW-0732">Signal</keyword>
<dbReference type="Gene3D" id="3.40.190.10">
    <property type="entry name" value="Periplasmic binding protein-like II"/>
    <property type="match status" value="2"/>
</dbReference>
<protein>
    <submittedName>
        <fullName evidence="5">Extracellular solute-binding protein family 3</fullName>
    </submittedName>
</protein>
<organism evidence="5 6">
    <name type="scientific">Ancylobacter novellus (strain ATCC 8093 / DSM 506 / JCM 20403 / CCM 1077 / IAM 12100 / NBRC 12443 / NCIMB 10456)</name>
    <name type="common">Starkeya novella</name>
    <dbReference type="NCBI Taxonomy" id="639283"/>
    <lineage>
        <taxon>Bacteria</taxon>
        <taxon>Pseudomonadati</taxon>
        <taxon>Pseudomonadota</taxon>
        <taxon>Alphaproteobacteria</taxon>
        <taxon>Hyphomicrobiales</taxon>
        <taxon>Xanthobacteraceae</taxon>
        <taxon>Ancylobacter</taxon>
    </lineage>
</organism>
<evidence type="ECO:0000259" key="4">
    <source>
        <dbReference type="SMART" id="SM00079"/>
    </source>
</evidence>
<feature type="domain" description="Ionotropic glutamate receptor C-terminal" evidence="4">
    <location>
        <begin position="76"/>
        <end position="302"/>
    </location>
</feature>
<dbReference type="Proteomes" id="UP000006633">
    <property type="component" value="Chromosome"/>
</dbReference>
<dbReference type="InterPro" id="IPR001638">
    <property type="entry name" value="Solute-binding_3/MltF_N"/>
</dbReference>
<reference evidence="5 6" key="1">
    <citation type="journal article" date="2012" name="Stand. Genomic Sci.">
        <title>Complete genome sequence of the facultatively chemolithoautotrophic and methylotrophic alpha Proteobacterium Starkeya novella type strain (ATCC 8093(T)).</title>
        <authorList>
            <person name="Kappler U."/>
            <person name="Davenport K."/>
            <person name="Beatson S."/>
            <person name="Lucas S."/>
            <person name="Lapidus A."/>
            <person name="Copeland A."/>
            <person name="Berry K.W."/>
            <person name="Glavina Del Rio T."/>
            <person name="Hammon N."/>
            <person name="Dalin E."/>
            <person name="Tice H."/>
            <person name="Pitluck S."/>
            <person name="Richardson P."/>
            <person name="Bruce D."/>
            <person name="Goodwin L.A."/>
            <person name="Han C."/>
            <person name="Tapia R."/>
            <person name="Detter J.C."/>
            <person name="Chang Y.J."/>
            <person name="Jeffries C.D."/>
            <person name="Land M."/>
            <person name="Hauser L."/>
            <person name="Kyrpides N.C."/>
            <person name="Goker M."/>
            <person name="Ivanova N."/>
            <person name="Klenk H.P."/>
            <person name="Woyke T."/>
        </authorList>
    </citation>
    <scope>NUCLEOTIDE SEQUENCE [LARGE SCALE GENOMIC DNA]</scope>
    <source>
        <strain evidence="6">ATCC 8093 / DSM 506 / JCM 20403 / CCM 1077 / IAM 12100 / NBRC 12443 / NCIMB 10456</strain>
    </source>
</reference>
<evidence type="ECO:0000259" key="3">
    <source>
        <dbReference type="SMART" id="SM00062"/>
    </source>
</evidence>
<sequence>MRYFVPVVKSLAAKWLAAGLLAAALSSAVAGAASAQAATQPDAASAKALPTVAVPGFWDPKRRPERPDVTRLPTQIRFVTTDDYPPFSFRGEDGRPIGFNVDVARAICTELAIRCTLEVMPFDALVEALETGKADAAIAGLAITPASREKLDFTDRYFRSPARFVARRGDAATQVTPYVLASKSVGVVADTSHEAYLRDFFGEIAIKPYADSETVRAALQKGDVDLIFGDGVQLGLWLNGTASNNCCAFVGGPFTESLYFGEGMGIAVKRGNEALRQSLNYALGQLWEEGVYTDLYLRWFPISVY</sequence>
<gene>
    <name evidence="5" type="ordered locus">Snov_0568</name>
</gene>
<dbReference type="GO" id="GO:0015276">
    <property type="term" value="F:ligand-gated monoatomic ion channel activity"/>
    <property type="evidence" value="ECO:0007669"/>
    <property type="project" value="InterPro"/>
</dbReference>
<evidence type="ECO:0000313" key="6">
    <source>
        <dbReference type="Proteomes" id="UP000006633"/>
    </source>
</evidence>
<evidence type="ECO:0000256" key="2">
    <source>
        <dbReference type="SAM" id="SignalP"/>
    </source>
</evidence>
<feature type="signal peptide" evidence="2">
    <location>
        <begin position="1"/>
        <end position="32"/>
    </location>
</feature>
<dbReference type="SMART" id="SM00062">
    <property type="entry name" value="PBPb"/>
    <property type="match status" value="1"/>
</dbReference>
<proteinExistence type="predicted"/>
<dbReference type="CDD" id="cd01001">
    <property type="entry name" value="PBP2_HisJ_LAO_like"/>
    <property type="match status" value="1"/>
</dbReference>
<dbReference type="RefSeq" id="WP_013165406.1">
    <property type="nucleotide sequence ID" value="NC_014217.1"/>
</dbReference>
<feature type="chain" id="PRO_5003092172" evidence="2">
    <location>
        <begin position="33"/>
        <end position="305"/>
    </location>
</feature>
<dbReference type="STRING" id="639283.Snov_0568"/>
<dbReference type="Pfam" id="PF00497">
    <property type="entry name" value="SBP_bac_3"/>
    <property type="match status" value="1"/>
</dbReference>
<dbReference type="eggNOG" id="COG0834">
    <property type="taxonomic scope" value="Bacteria"/>
</dbReference>